<accession>A0A3P8JJ82</accession>
<dbReference type="EMBL" id="LR131271">
    <property type="protein sequence ID" value="VDR26888.1"/>
    <property type="molecule type" value="Genomic_DNA"/>
</dbReference>
<evidence type="ECO:0000313" key="1">
    <source>
        <dbReference type="EMBL" id="VDR26888.1"/>
    </source>
</evidence>
<gene>
    <name evidence="1" type="primary">ssnA_2</name>
    <name evidence="1" type="ORF">NCTC13098_03247</name>
</gene>
<evidence type="ECO:0008006" key="3">
    <source>
        <dbReference type="Google" id="ProtNLM"/>
    </source>
</evidence>
<organism evidence="1 2">
    <name type="scientific">Raoultella terrigena</name>
    <name type="common">Klebsiella terrigena</name>
    <dbReference type="NCBI Taxonomy" id="577"/>
    <lineage>
        <taxon>Bacteria</taxon>
        <taxon>Pseudomonadati</taxon>
        <taxon>Pseudomonadota</taxon>
        <taxon>Gammaproteobacteria</taxon>
        <taxon>Enterobacterales</taxon>
        <taxon>Enterobacteriaceae</taxon>
        <taxon>Klebsiella/Raoultella group</taxon>
        <taxon>Raoultella</taxon>
    </lineage>
</organism>
<protein>
    <recommendedName>
        <fullName evidence="3">Dihydroorotase</fullName>
    </recommendedName>
</protein>
<evidence type="ECO:0000313" key="2">
    <source>
        <dbReference type="Proteomes" id="UP000274346"/>
    </source>
</evidence>
<dbReference type="AlphaFoldDB" id="A0A3P8JJ82"/>
<sequence length="55" mass="5751">MSILILKNATAAQIYPAKVMEGIDIAIENDAILDIAPGLASAIPRPGSKRCTAGW</sequence>
<proteinExistence type="predicted"/>
<dbReference type="Proteomes" id="UP000274346">
    <property type="component" value="Chromosome"/>
</dbReference>
<dbReference type="KEGG" id="rtg:NCTC13098_03247"/>
<name>A0A3P8JJ82_RAOTE</name>
<reference evidence="1 2" key="1">
    <citation type="submission" date="2018-12" db="EMBL/GenBank/DDBJ databases">
        <authorList>
            <consortium name="Pathogen Informatics"/>
        </authorList>
    </citation>
    <scope>NUCLEOTIDE SEQUENCE [LARGE SCALE GENOMIC DNA]</scope>
    <source>
        <strain evidence="1 2">NCTC13098</strain>
    </source>
</reference>